<proteinExistence type="predicted"/>
<protein>
    <recommendedName>
        <fullName evidence="1">DUF4817 domain-containing protein</fullName>
    </recommendedName>
</protein>
<organism evidence="2 3">
    <name type="scientific">Macrosiphum euphorbiae</name>
    <name type="common">potato aphid</name>
    <dbReference type="NCBI Taxonomy" id="13131"/>
    <lineage>
        <taxon>Eukaryota</taxon>
        <taxon>Metazoa</taxon>
        <taxon>Ecdysozoa</taxon>
        <taxon>Arthropoda</taxon>
        <taxon>Hexapoda</taxon>
        <taxon>Insecta</taxon>
        <taxon>Pterygota</taxon>
        <taxon>Neoptera</taxon>
        <taxon>Paraneoptera</taxon>
        <taxon>Hemiptera</taxon>
        <taxon>Sternorrhyncha</taxon>
        <taxon>Aphidomorpha</taxon>
        <taxon>Aphidoidea</taxon>
        <taxon>Aphididae</taxon>
        <taxon>Macrosiphini</taxon>
        <taxon>Macrosiphum</taxon>
    </lineage>
</organism>
<evidence type="ECO:0000313" key="2">
    <source>
        <dbReference type="EMBL" id="CAI6368357.1"/>
    </source>
</evidence>
<evidence type="ECO:0000259" key="1">
    <source>
        <dbReference type="Pfam" id="PF16087"/>
    </source>
</evidence>
<dbReference type="AlphaFoldDB" id="A0AAV0XKJ6"/>
<gene>
    <name evidence="2" type="ORF">MEUPH1_LOCUS22725</name>
</gene>
<evidence type="ECO:0000313" key="3">
    <source>
        <dbReference type="Proteomes" id="UP001160148"/>
    </source>
</evidence>
<dbReference type="Proteomes" id="UP001160148">
    <property type="component" value="Unassembled WGS sequence"/>
</dbReference>
<comment type="caution">
    <text evidence="2">The sequence shown here is derived from an EMBL/GenBank/DDBJ whole genome shotgun (WGS) entry which is preliminary data.</text>
</comment>
<accession>A0AAV0XKJ6</accession>
<reference evidence="2 3" key="1">
    <citation type="submission" date="2023-01" db="EMBL/GenBank/DDBJ databases">
        <authorList>
            <person name="Whitehead M."/>
        </authorList>
    </citation>
    <scope>NUCLEOTIDE SEQUENCE [LARGE SCALE GENOMIC DNA]</scope>
</reference>
<dbReference type="EMBL" id="CARXXK010000005">
    <property type="protein sequence ID" value="CAI6368357.1"/>
    <property type="molecule type" value="Genomic_DNA"/>
</dbReference>
<sequence>MNNAEKVELVLIYGECQRNERLTALTYAERYPERYHPPSNYVLRLLQGLNQEGRFPVTQINQQRCRANIFDDYKELQVVGTTSIHKSLSTFVN</sequence>
<dbReference type="InterPro" id="IPR032135">
    <property type="entry name" value="DUF4817"/>
</dbReference>
<dbReference type="Pfam" id="PF16087">
    <property type="entry name" value="DUF4817"/>
    <property type="match status" value="1"/>
</dbReference>
<keyword evidence="3" id="KW-1185">Reference proteome</keyword>
<name>A0AAV0XKJ6_9HEMI</name>
<feature type="domain" description="DUF4817" evidence="1">
    <location>
        <begin position="4"/>
        <end position="53"/>
    </location>
</feature>